<dbReference type="AlphaFoldDB" id="A0A6C0GKA7"/>
<proteinExistence type="predicted"/>
<dbReference type="Pfam" id="PF01261">
    <property type="entry name" value="AP_endonuc_2"/>
    <property type="match status" value="1"/>
</dbReference>
<dbReference type="InterPro" id="IPR013022">
    <property type="entry name" value="Xyl_isomerase-like_TIM-brl"/>
</dbReference>
<sequence>MIQSAVTIALVPQLKTGPWIFWENLEAGISKAAQLGFDGVELFTPAADSIEPSILKTLLEKYSISLAAVGTGAGKVIKGLTLTDPNPDVRKLAITFITDMINFGARFNAPAIIGSMQGNVAAGVERERTFEWLAEGLSALATHAEAKGVPLIYEPLNRYETNLINTLTDGAGFIQRLDTRNIKLLADLFHMNIEEESIPETIRKVGPLIGHVHFADSNRRPVGMGHTSIPEIAEALYQINYTGYVSAEAFPWPNPDEAARQTIRAYKQFFTTASSHTS</sequence>
<dbReference type="Proteomes" id="UP000480178">
    <property type="component" value="Chromosome"/>
</dbReference>
<keyword evidence="4" id="KW-1185">Reference proteome</keyword>
<accession>A0A6C0GKA7</accession>
<dbReference type="PANTHER" id="PTHR43489">
    <property type="entry name" value="ISOMERASE"/>
    <property type="match status" value="1"/>
</dbReference>
<dbReference type="EMBL" id="CP048222">
    <property type="protein sequence ID" value="QHT68113.1"/>
    <property type="molecule type" value="Genomic_DNA"/>
</dbReference>
<evidence type="ECO:0000313" key="4">
    <source>
        <dbReference type="Proteomes" id="UP000480178"/>
    </source>
</evidence>
<reference evidence="3 4" key="1">
    <citation type="submission" date="2020-01" db="EMBL/GenBank/DDBJ databases">
        <authorList>
            <person name="Kim M.K."/>
        </authorList>
    </citation>
    <scope>NUCLEOTIDE SEQUENCE [LARGE SCALE GENOMIC DNA]</scope>
    <source>
        <strain evidence="3 4">172606-1</strain>
    </source>
</reference>
<dbReference type="KEGG" id="rhoz:GXP67_16430"/>
<organism evidence="3 4">
    <name type="scientific">Rhodocytophaga rosea</name>
    <dbReference type="NCBI Taxonomy" id="2704465"/>
    <lineage>
        <taxon>Bacteria</taxon>
        <taxon>Pseudomonadati</taxon>
        <taxon>Bacteroidota</taxon>
        <taxon>Cytophagia</taxon>
        <taxon>Cytophagales</taxon>
        <taxon>Rhodocytophagaceae</taxon>
        <taxon>Rhodocytophaga</taxon>
    </lineage>
</organism>
<dbReference type="InterPro" id="IPR050417">
    <property type="entry name" value="Sugar_Epim/Isomerase"/>
</dbReference>
<dbReference type="InterPro" id="IPR036237">
    <property type="entry name" value="Xyl_isomerase-like_sf"/>
</dbReference>
<evidence type="ECO:0000259" key="2">
    <source>
        <dbReference type="Pfam" id="PF01261"/>
    </source>
</evidence>
<dbReference type="SUPFAM" id="SSF51658">
    <property type="entry name" value="Xylose isomerase-like"/>
    <property type="match status" value="1"/>
</dbReference>
<dbReference type="Gene3D" id="3.20.20.150">
    <property type="entry name" value="Divalent-metal-dependent TIM barrel enzymes"/>
    <property type="match status" value="1"/>
</dbReference>
<protein>
    <submittedName>
        <fullName evidence="3">Sugar phosphate isomerase/epimerase</fullName>
    </submittedName>
</protein>
<feature type="domain" description="Xylose isomerase-like TIM barrel" evidence="2">
    <location>
        <begin position="30"/>
        <end position="267"/>
    </location>
</feature>
<gene>
    <name evidence="3" type="ORF">GXP67_16430</name>
</gene>
<dbReference type="PANTHER" id="PTHR43489:SF7">
    <property type="entry name" value="3-DEHYDRO-D-GULOSIDE 4-EPIMERASE-RELATED"/>
    <property type="match status" value="1"/>
</dbReference>
<dbReference type="RefSeq" id="WP_162444132.1">
    <property type="nucleotide sequence ID" value="NZ_CP048222.1"/>
</dbReference>
<evidence type="ECO:0000256" key="1">
    <source>
        <dbReference type="ARBA" id="ARBA00023235"/>
    </source>
</evidence>
<dbReference type="GO" id="GO:0016853">
    <property type="term" value="F:isomerase activity"/>
    <property type="evidence" value="ECO:0007669"/>
    <property type="project" value="UniProtKB-KW"/>
</dbReference>
<name>A0A6C0GKA7_9BACT</name>
<keyword evidence="1 3" id="KW-0413">Isomerase</keyword>
<evidence type="ECO:0000313" key="3">
    <source>
        <dbReference type="EMBL" id="QHT68113.1"/>
    </source>
</evidence>